<protein>
    <submittedName>
        <fullName evidence="1">Uncharacterized protein</fullName>
    </submittedName>
</protein>
<accession>A0ACB9DS85</accession>
<keyword evidence="2" id="KW-1185">Reference proteome</keyword>
<proteinExistence type="predicted"/>
<reference evidence="1 2" key="2">
    <citation type="journal article" date="2022" name="Mol. Ecol. Resour.">
        <title>The genomes of chicory, endive, great burdock and yacon provide insights into Asteraceae paleo-polyploidization history and plant inulin production.</title>
        <authorList>
            <person name="Fan W."/>
            <person name="Wang S."/>
            <person name="Wang H."/>
            <person name="Wang A."/>
            <person name="Jiang F."/>
            <person name="Liu H."/>
            <person name="Zhao H."/>
            <person name="Xu D."/>
            <person name="Zhang Y."/>
        </authorList>
    </citation>
    <scope>NUCLEOTIDE SEQUENCE [LARGE SCALE GENOMIC DNA]</scope>
    <source>
        <strain evidence="2">cv. Punajuju</strain>
        <tissue evidence="1">Leaves</tissue>
    </source>
</reference>
<gene>
    <name evidence="1" type="ORF">L2E82_20163</name>
</gene>
<dbReference type="Proteomes" id="UP001055811">
    <property type="component" value="Linkage Group LG04"/>
</dbReference>
<organism evidence="1 2">
    <name type="scientific">Cichorium intybus</name>
    <name type="common">Chicory</name>
    <dbReference type="NCBI Taxonomy" id="13427"/>
    <lineage>
        <taxon>Eukaryota</taxon>
        <taxon>Viridiplantae</taxon>
        <taxon>Streptophyta</taxon>
        <taxon>Embryophyta</taxon>
        <taxon>Tracheophyta</taxon>
        <taxon>Spermatophyta</taxon>
        <taxon>Magnoliopsida</taxon>
        <taxon>eudicotyledons</taxon>
        <taxon>Gunneridae</taxon>
        <taxon>Pentapetalae</taxon>
        <taxon>asterids</taxon>
        <taxon>campanulids</taxon>
        <taxon>Asterales</taxon>
        <taxon>Asteraceae</taxon>
        <taxon>Cichorioideae</taxon>
        <taxon>Cichorieae</taxon>
        <taxon>Cichoriinae</taxon>
        <taxon>Cichorium</taxon>
    </lineage>
</organism>
<name>A0ACB9DS85_CICIN</name>
<dbReference type="EMBL" id="CM042012">
    <property type="protein sequence ID" value="KAI3749549.1"/>
    <property type="molecule type" value="Genomic_DNA"/>
</dbReference>
<evidence type="ECO:0000313" key="1">
    <source>
        <dbReference type="EMBL" id="KAI3749549.1"/>
    </source>
</evidence>
<evidence type="ECO:0000313" key="2">
    <source>
        <dbReference type="Proteomes" id="UP001055811"/>
    </source>
</evidence>
<comment type="caution">
    <text evidence="1">The sequence shown here is derived from an EMBL/GenBank/DDBJ whole genome shotgun (WGS) entry which is preliminary data.</text>
</comment>
<sequence>MDHVVGGKFKIGRKIGSGSFGELFIGVNIQTGEEVAIKLEPVKTKHPQLHYESKIYTLLQGGTGIPSLKWFGIEGEYNIMVIDLLGPSLEDLFNYCSRKFSLKTVLMLADQLINRVEFMHARGFLHRDIKPDNFLMGLGRKANMVYIIDFGLAKKYRDLQTHKHIPYRENKNLTGTARYASVNTHLGIEQSRRDDLESLGYVLMYFLRGSLPWQGLRAGNKKQKYDKISEKKMLTPIEVLCKSYPSEFTAYFHYCRSLKFEDKPDYSYLKRLFRELFIQEGYQFDYVFDWTILKYPHIGASSKGRVSGNAGLNAGTSAEKPSAGQDIRDRVPGTVEAFSRRNSSSGARHEHSRNRISEDVPSSKDVHPDSEKLRSSRNGDSSKRAAIVGGRPSSSGEAMEGRLTRHLSSSGGRLSTTHRVQPGYDTKPSAFSRTTKGGNEDPVRSFEFLSIRK</sequence>
<reference evidence="2" key="1">
    <citation type="journal article" date="2022" name="Mol. Ecol. Resour.">
        <title>The genomes of chicory, endive, great burdock and yacon provide insights into Asteraceae palaeo-polyploidization history and plant inulin production.</title>
        <authorList>
            <person name="Fan W."/>
            <person name="Wang S."/>
            <person name="Wang H."/>
            <person name="Wang A."/>
            <person name="Jiang F."/>
            <person name="Liu H."/>
            <person name="Zhao H."/>
            <person name="Xu D."/>
            <person name="Zhang Y."/>
        </authorList>
    </citation>
    <scope>NUCLEOTIDE SEQUENCE [LARGE SCALE GENOMIC DNA]</scope>
    <source>
        <strain evidence="2">cv. Punajuju</strain>
    </source>
</reference>